<organism evidence="1 2">
    <name type="scientific">Gulo gulo</name>
    <name type="common">Wolverine</name>
    <name type="synonym">Gluton</name>
    <dbReference type="NCBI Taxonomy" id="48420"/>
    <lineage>
        <taxon>Eukaryota</taxon>
        <taxon>Metazoa</taxon>
        <taxon>Chordata</taxon>
        <taxon>Craniata</taxon>
        <taxon>Vertebrata</taxon>
        <taxon>Euteleostomi</taxon>
        <taxon>Mammalia</taxon>
        <taxon>Eutheria</taxon>
        <taxon>Laurasiatheria</taxon>
        <taxon>Carnivora</taxon>
        <taxon>Caniformia</taxon>
        <taxon>Musteloidea</taxon>
        <taxon>Mustelidae</taxon>
        <taxon>Guloninae</taxon>
        <taxon>Gulo</taxon>
    </lineage>
</organism>
<evidence type="ECO:0000313" key="2">
    <source>
        <dbReference type="Proteomes" id="UP000269945"/>
    </source>
</evidence>
<protein>
    <submittedName>
        <fullName evidence="1">Uncharacterized protein</fullName>
    </submittedName>
</protein>
<dbReference type="EMBL" id="CYRY02044134">
    <property type="protein sequence ID" value="VCX38946.1"/>
    <property type="molecule type" value="Genomic_DNA"/>
</dbReference>
<dbReference type="Proteomes" id="UP000269945">
    <property type="component" value="Unassembled WGS sequence"/>
</dbReference>
<evidence type="ECO:0000313" key="1">
    <source>
        <dbReference type="EMBL" id="VCX38946.1"/>
    </source>
</evidence>
<accession>A0A9X9Q8B1</accession>
<sequence length="31" mass="3435">MGEPVTFDCNLFEVSNGHSLQDRVTKGHQST</sequence>
<proteinExistence type="predicted"/>
<keyword evidence="2" id="KW-1185">Reference proteome</keyword>
<reference evidence="1 2" key="1">
    <citation type="submission" date="2018-10" db="EMBL/GenBank/DDBJ databases">
        <authorList>
            <person name="Ekblom R."/>
            <person name="Jareborg N."/>
        </authorList>
    </citation>
    <scope>NUCLEOTIDE SEQUENCE [LARGE SCALE GENOMIC DNA]</scope>
    <source>
        <tissue evidence="1">Muscle</tissue>
    </source>
</reference>
<comment type="caution">
    <text evidence="1">The sequence shown here is derived from an EMBL/GenBank/DDBJ whole genome shotgun (WGS) entry which is preliminary data.</text>
</comment>
<name>A0A9X9Q8B1_GULGU</name>
<dbReference type="AlphaFoldDB" id="A0A9X9Q8B1"/>
<gene>
    <name evidence="1" type="ORF">BN2614_LOCUS1</name>
</gene>